<dbReference type="EMBL" id="FRAQ01000001">
    <property type="protein sequence ID" value="SHK36543.1"/>
    <property type="molecule type" value="Genomic_DNA"/>
</dbReference>
<feature type="coiled-coil region" evidence="6">
    <location>
        <begin position="150"/>
        <end position="177"/>
    </location>
</feature>
<dbReference type="GO" id="GO:0005886">
    <property type="term" value="C:plasma membrane"/>
    <property type="evidence" value="ECO:0007669"/>
    <property type="project" value="UniProtKB-SubCell"/>
</dbReference>
<comment type="subcellular location">
    <subcellularLocation>
        <location evidence="1">Cell membrane</location>
        <topology evidence="1">Multi-pass membrane protein</topology>
    </subcellularLocation>
</comment>
<keyword evidence="4 7" id="KW-1133">Transmembrane helix</keyword>
<feature type="domain" description="Polysaccharide chain length determinant N-terminal" evidence="8">
    <location>
        <begin position="18"/>
        <end position="73"/>
    </location>
</feature>
<evidence type="ECO:0000256" key="7">
    <source>
        <dbReference type="SAM" id="Phobius"/>
    </source>
</evidence>
<dbReference type="RefSeq" id="WP_072796713.1">
    <property type="nucleotide sequence ID" value="NZ_FRAQ01000001.1"/>
</dbReference>
<dbReference type="InterPro" id="IPR050445">
    <property type="entry name" value="Bact_polysacc_biosynth/exp"/>
</dbReference>
<proteinExistence type="predicted"/>
<feature type="transmembrane region" description="Helical" evidence="7">
    <location>
        <begin position="223"/>
        <end position="242"/>
    </location>
</feature>
<keyword evidence="5 7" id="KW-0472">Membrane</keyword>
<evidence type="ECO:0000256" key="1">
    <source>
        <dbReference type="ARBA" id="ARBA00004651"/>
    </source>
</evidence>
<dbReference type="PANTHER" id="PTHR32309">
    <property type="entry name" value="TYROSINE-PROTEIN KINASE"/>
    <property type="match status" value="1"/>
</dbReference>
<dbReference type="Pfam" id="PF02706">
    <property type="entry name" value="Wzz"/>
    <property type="match status" value="1"/>
</dbReference>
<keyword evidence="6" id="KW-0175">Coiled coil</keyword>
<evidence type="ECO:0000313" key="10">
    <source>
        <dbReference type="Proteomes" id="UP000184497"/>
    </source>
</evidence>
<protein>
    <submittedName>
        <fullName evidence="9">Chain length determinant protein</fullName>
    </submittedName>
</protein>
<reference evidence="10" key="1">
    <citation type="submission" date="2016-11" db="EMBL/GenBank/DDBJ databases">
        <authorList>
            <person name="Varghese N."/>
            <person name="Submissions S."/>
        </authorList>
    </citation>
    <scope>NUCLEOTIDE SEQUENCE [LARGE SCALE GENOMIC DNA]</scope>
    <source>
        <strain evidence="10">CGMCC 1.10835</strain>
    </source>
</reference>
<evidence type="ECO:0000256" key="4">
    <source>
        <dbReference type="ARBA" id="ARBA00022989"/>
    </source>
</evidence>
<evidence type="ECO:0000313" key="9">
    <source>
        <dbReference type="EMBL" id="SHK36543.1"/>
    </source>
</evidence>
<dbReference type="InterPro" id="IPR003856">
    <property type="entry name" value="LPS_length_determ_N"/>
</dbReference>
<dbReference type="STRING" id="564117.SAMN05216369_1701"/>
<dbReference type="OrthoDB" id="5781423at2"/>
<evidence type="ECO:0000256" key="5">
    <source>
        <dbReference type="ARBA" id="ARBA00023136"/>
    </source>
</evidence>
<evidence type="ECO:0000259" key="8">
    <source>
        <dbReference type="Pfam" id="PF02706"/>
    </source>
</evidence>
<evidence type="ECO:0000256" key="6">
    <source>
        <dbReference type="SAM" id="Coils"/>
    </source>
</evidence>
<evidence type="ECO:0000256" key="2">
    <source>
        <dbReference type="ARBA" id="ARBA00022475"/>
    </source>
</evidence>
<gene>
    <name evidence="9" type="ORF">SAMN05216369_1701</name>
</gene>
<feature type="transmembrane region" description="Helical" evidence="7">
    <location>
        <begin position="35"/>
        <end position="53"/>
    </location>
</feature>
<accession>A0A1M6RVR6</accession>
<sequence length="259" mass="28802">MNNTQSTPSGGQRPDYSDEISLVDLVATFIRRRRVFYVVFVTVTLAGLAYALWMPDEYEYASLIQIAQKDSKEFVQPPETIIATLESRWFPEVKAIYREKHGRKLPFNVSFINPESTGLIRFSSNTTKEEEKSVGAAHSSLISSVEDHQKVLIEGERQSLERQLVSLEKAIETLKGEKDAGEAIAGTIERRSRLEAKLEGLQGAEVLVTSRQSAEKVAPKRRLIVVLAVLLGSMLGVFLVFISEFAALVREQVATESAG</sequence>
<evidence type="ECO:0000256" key="3">
    <source>
        <dbReference type="ARBA" id="ARBA00022692"/>
    </source>
</evidence>
<dbReference type="Proteomes" id="UP000184497">
    <property type="component" value="Unassembled WGS sequence"/>
</dbReference>
<keyword evidence="10" id="KW-1185">Reference proteome</keyword>
<organism evidence="9 10">
    <name type="scientific">Marinobacter antarcticus</name>
    <dbReference type="NCBI Taxonomy" id="564117"/>
    <lineage>
        <taxon>Bacteria</taxon>
        <taxon>Pseudomonadati</taxon>
        <taxon>Pseudomonadota</taxon>
        <taxon>Gammaproteobacteria</taxon>
        <taxon>Pseudomonadales</taxon>
        <taxon>Marinobacteraceae</taxon>
        <taxon>Marinobacter</taxon>
    </lineage>
</organism>
<name>A0A1M6RVR6_9GAMM</name>
<dbReference type="AlphaFoldDB" id="A0A1M6RVR6"/>
<dbReference type="PANTHER" id="PTHR32309:SF31">
    <property type="entry name" value="CAPSULAR EXOPOLYSACCHARIDE FAMILY"/>
    <property type="match status" value="1"/>
</dbReference>
<keyword evidence="3 7" id="KW-0812">Transmembrane</keyword>
<keyword evidence="2" id="KW-1003">Cell membrane</keyword>